<name>A0ABW1D423_9ACTN</name>
<sequence length="322" mass="34185">MIPRAIAAVWGLAVTAVLILVPLSVRDRLPDPMATHWGASGSTPDGSNSFTGYLLTVAIIWVVLWPAMLAVSTRKVSRRPYRASYWGCLFGLGVLLLGANAATLLANLDAPDWRAAAMPDWHIPAVLAVAVVTGALAAYLGRGARDEPSPESPAPPRLRLGPGQRAVWVSRVVNRWLTAVVLGSLAVNVVTVVWLSSGGMTGAVAAGILPVFVLVLLVGLATMSITVRVRDDEVAIGFGPVAWPRRRIRLSKIDAAWAEDRRPRDVGGWGVRGLPGSSTIMLRGGECLVLRYRSGGQIAISIDDAERGASLINTLIAERVTS</sequence>
<protein>
    <recommendedName>
        <fullName evidence="2">DUF1648 domain-containing protein</fullName>
    </recommendedName>
</protein>
<feature type="domain" description="DUF1648" evidence="2">
    <location>
        <begin position="15"/>
        <end position="59"/>
    </location>
</feature>
<evidence type="ECO:0000256" key="1">
    <source>
        <dbReference type="SAM" id="Phobius"/>
    </source>
</evidence>
<keyword evidence="1" id="KW-0812">Transmembrane</keyword>
<feature type="transmembrane region" description="Helical" evidence="1">
    <location>
        <begin position="50"/>
        <end position="71"/>
    </location>
</feature>
<reference evidence="4" key="1">
    <citation type="journal article" date="2019" name="Int. J. Syst. Evol. Microbiol.">
        <title>The Global Catalogue of Microorganisms (GCM) 10K type strain sequencing project: providing services to taxonomists for standard genome sequencing and annotation.</title>
        <authorList>
            <consortium name="The Broad Institute Genomics Platform"/>
            <consortium name="The Broad Institute Genome Sequencing Center for Infectious Disease"/>
            <person name="Wu L."/>
            <person name="Ma J."/>
        </authorList>
    </citation>
    <scope>NUCLEOTIDE SEQUENCE [LARGE SCALE GENOMIC DNA]</scope>
    <source>
        <strain evidence="4">CCUG 53903</strain>
    </source>
</reference>
<dbReference type="Pfam" id="PF07853">
    <property type="entry name" value="DUF1648"/>
    <property type="match status" value="1"/>
</dbReference>
<keyword evidence="4" id="KW-1185">Reference proteome</keyword>
<comment type="caution">
    <text evidence="3">The sequence shown here is derived from an EMBL/GenBank/DDBJ whole genome shotgun (WGS) entry which is preliminary data.</text>
</comment>
<feature type="transmembrane region" description="Helical" evidence="1">
    <location>
        <begin position="202"/>
        <end position="221"/>
    </location>
</feature>
<feature type="transmembrane region" description="Helical" evidence="1">
    <location>
        <begin position="176"/>
        <end position="196"/>
    </location>
</feature>
<evidence type="ECO:0000313" key="4">
    <source>
        <dbReference type="Proteomes" id="UP001596058"/>
    </source>
</evidence>
<organism evidence="3 4">
    <name type="scientific">Nonomuraea insulae</name>
    <dbReference type="NCBI Taxonomy" id="1616787"/>
    <lineage>
        <taxon>Bacteria</taxon>
        <taxon>Bacillati</taxon>
        <taxon>Actinomycetota</taxon>
        <taxon>Actinomycetes</taxon>
        <taxon>Streptosporangiales</taxon>
        <taxon>Streptosporangiaceae</taxon>
        <taxon>Nonomuraea</taxon>
    </lineage>
</organism>
<dbReference type="RefSeq" id="WP_379521969.1">
    <property type="nucleotide sequence ID" value="NZ_JBHSPA010000080.1"/>
</dbReference>
<keyword evidence="1" id="KW-1133">Transmembrane helix</keyword>
<gene>
    <name evidence="3" type="ORF">ACFPZ3_52500</name>
</gene>
<feature type="transmembrane region" description="Helical" evidence="1">
    <location>
        <begin position="121"/>
        <end position="140"/>
    </location>
</feature>
<proteinExistence type="predicted"/>
<dbReference type="InterPro" id="IPR012867">
    <property type="entry name" value="DUF1648"/>
</dbReference>
<feature type="transmembrane region" description="Helical" evidence="1">
    <location>
        <begin position="83"/>
        <end position="101"/>
    </location>
</feature>
<dbReference type="Proteomes" id="UP001596058">
    <property type="component" value="Unassembled WGS sequence"/>
</dbReference>
<evidence type="ECO:0000313" key="3">
    <source>
        <dbReference type="EMBL" id="MFC5832531.1"/>
    </source>
</evidence>
<evidence type="ECO:0000259" key="2">
    <source>
        <dbReference type="Pfam" id="PF07853"/>
    </source>
</evidence>
<keyword evidence="1" id="KW-0472">Membrane</keyword>
<dbReference type="EMBL" id="JBHSPA010000080">
    <property type="protein sequence ID" value="MFC5832531.1"/>
    <property type="molecule type" value="Genomic_DNA"/>
</dbReference>
<accession>A0ABW1D423</accession>